<dbReference type="PANTHER" id="PTHR43376:SF1">
    <property type="entry name" value="OLIGOPEPTIDE TRANSPORT SYSTEM PERMEASE PROTEIN"/>
    <property type="match status" value="1"/>
</dbReference>
<name>A0A1L3NGE0_CLOSG</name>
<evidence type="ECO:0000256" key="3">
    <source>
        <dbReference type="ARBA" id="ARBA00022989"/>
    </source>
</evidence>
<keyword evidence="3 5" id="KW-1133">Transmembrane helix</keyword>
<dbReference type="GO" id="GO:0016020">
    <property type="term" value="C:membrane"/>
    <property type="evidence" value="ECO:0007669"/>
    <property type="project" value="UniProtKB-SubCell"/>
</dbReference>
<reference evidence="7 8" key="1">
    <citation type="submission" date="2015-11" db="EMBL/GenBank/DDBJ databases">
        <authorList>
            <person name="Hill K.K."/>
            <person name="Shirey T.B."/>
            <person name="Raphael B."/>
            <person name="Daligault H.E."/>
            <person name="Davenport K.W."/>
            <person name="Bruce D.C."/>
            <person name="Foley B.T."/>
            <person name="Johnson S.L."/>
        </authorList>
    </citation>
    <scope>NUCLEOTIDE SEQUENCE [LARGE SCALE GENOMIC DNA]</scope>
    <source>
        <strain evidence="7 8">CDC_1632</strain>
    </source>
</reference>
<sequence length="43" mass="5155">MKEAVCVRDYPLIQGIFLIVTFMVIFMNLISDMFYKKLDPRVR</sequence>
<evidence type="ECO:0000313" key="7">
    <source>
        <dbReference type="EMBL" id="APH15176.1"/>
    </source>
</evidence>
<evidence type="ECO:0000256" key="1">
    <source>
        <dbReference type="ARBA" id="ARBA00004141"/>
    </source>
</evidence>
<dbReference type="PANTHER" id="PTHR43376">
    <property type="entry name" value="OLIGOPEPTIDE TRANSPORT SYSTEM PERMEASE PROTEIN"/>
    <property type="match status" value="1"/>
</dbReference>
<evidence type="ECO:0000256" key="5">
    <source>
        <dbReference type="SAM" id="Phobius"/>
    </source>
</evidence>
<evidence type="ECO:0000259" key="6">
    <source>
        <dbReference type="Pfam" id="PF00528"/>
    </source>
</evidence>
<dbReference type="GO" id="GO:0055085">
    <property type="term" value="P:transmembrane transport"/>
    <property type="evidence" value="ECO:0007669"/>
    <property type="project" value="InterPro"/>
</dbReference>
<dbReference type="AlphaFoldDB" id="A0A1L3NGE0"/>
<keyword evidence="2 5" id="KW-0812">Transmembrane</keyword>
<feature type="transmembrane region" description="Helical" evidence="5">
    <location>
        <begin position="12"/>
        <end position="35"/>
    </location>
</feature>
<feature type="domain" description="ABC transmembrane type-1" evidence="6">
    <location>
        <begin position="8"/>
        <end position="43"/>
    </location>
</feature>
<evidence type="ECO:0000256" key="2">
    <source>
        <dbReference type="ARBA" id="ARBA00022692"/>
    </source>
</evidence>
<dbReference type="InterPro" id="IPR000515">
    <property type="entry name" value="MetI-like"/>
</dbReference>
<evidence type="ECO:0000256" key="4">
    <source>
        <dbReference type="ARBA" id="ARBA00023136"/>
    </source>
</evidence>
<dbReference type="Pfam" id="PF00528">
    <property type="entry name" value="BPD_transp_1"/>
    <property type="match status" value="1"/>
</dbReference>
<dbReference type="EMBL" id="CP013243">
    <property type="protein sequence ID" value="APH15176.1"/>
    <property type="molecule type" value="Genomic_DNA"/>
</dbReference>
<dbReference type="eggNOG" id="COG0601">
    <property type="taxonomic scope" value="Bacteria"/>
</dbReference>
<comment type="subcellular location">
    <subcellularLocation>
        <location evidence="1">Membrane</location>
        <topology evidence="1">Multi-pass membrane protein</topology>
    </subcellularLocation>
</comment>
<evidence type="ECO:0000313" key="8">
    <source>
        <dbReference type="Proteomes" id="UP000182204"/>
    </source>
</evidence>
<organism evidence="7 8">
    <name type="scientific">Clostridium sporogenes</name>
    <dbReference type="NCBI Taxonomy" id="1509"/>
    <lineage>
        <taxon>Bacteria</taxon>
        <taxon>Bacillati</taxon>
        <taxon>Bacillota</taxon>
        <taxon>Clostridia</taxon>
        <taxon>Eubacteriales</taxon>
        <taxon>Clostridiaceae</taxon>
        <taxon>Clostridium</taxon>
    </lineage>
</organism>
<protein>
    <submittedName>
        <fullName evidence="7">Binding--dependent transport system inner membrane component family protein</fullName>
    </submittedName>
</protein>
<proteinExistence type="predicted"/>
<dbReference type="Proteomes" id="UP000182204">
    <property type="component" value="Chromosome"/>
</dbReference>
<keyword evidence="4 5" id="KW-0472">Membrane</keyword>
<gene>
    <name evidence="7" type="ORF">NPD5_357</name>
</gene>
<accession>A0A1L3NGE0</accession>